<evidence type="ECO:0000313" key="1">
    <source>
        <dbReference type="EMBL" id="KAH8033471.1"/>
    </source>
</evidence>
<dbReference type="AlphaFoldDB" id="A0A9J6EGW4"/>
<protein>
    <submittedName>
        <fullName evidence="1">Uncharacterized protein</fullName>
    </submittedName>
</protein>
<accession>A0A9J6EGW4</accession>
<dbReference type="Proteomes" id="UP000821866">
    <property type="component" value="Chromosome 2"/>
</dbReference>
<sequence>MSATSMVTTDHNRDMLLALLSRNKALEVNDEVDFKRHHSPWTEFHASFVYTNLFFNFEALEGVGMYTPKVRLWAGNPFKAAESLCESSIYYHPSQAHAPPEPADLRMLSRLVAGFDAPHTTQSAIEREAVVASSLRAQSRRQPTIRAEHEGARVANGEHSVHHSLLFCLSPPSPRYCPFFEQSPLTSLFAERSFSRPQQQCKQSSEHARETRVWVSSGGESALPDRLAGCSL</sequence>
<keyword evidence="2" id="KW-1185">Reference proteome</keyword>
<comment type="caution">
    <text evidence="1">The sequence shown here is derived from an EMBL/GenBank/DDBJ whole genome shotgun (WGS) entry which is preliminary data.</text>
</comment>
<dbReference type="EMBL" id="JABSTU010000004">
    <property type="protein sequence ID" value="KAH8033471.1"/>
    <property type="molecule type" value="Genomic_DNA"/>
</dbReference>
<proteinExistence type="predicted"/>
<name>A0A9J6EGW4_RHIMP</name>
<reference evidence="1" key="1">
    <citation type="journal article" date="2020" name="Cell">
        <title>Large-Scale Comparative Analyses of Tick Genomes Elucidate Their Genetic Diversity and Vector Capacities.</title>
        <authorList>
            <consortium name="Tick Genome and Microbiome Consortium (TIGMIC)"/>
            <person name="Jia N."/>
            <person name="Wang J."/>
            <person name="Shi W."/>
            <person name="Du L."/>
            <person name="Sun Y."/>
            <person name="Zhan W."/>
            <person name="Jiang J.F."/>
            <person name="Wang Q."/>
            <person name="Zhang B."/>
            <person name="Ji P."/>
            <person name="Bell-Sakyi L."/>
            <person name="Cui X.M."/>
            <person name="Yuan T.T."/>
            <person name="Jiang B.G."/>
            <person name="Yang W.F."/>
            <person name="Lam T.T."/>
            <person name="Chang Q.C."/>
            <person name="Ding S.J."/>
            <person name="Wang X.J."/>
            <person name="Zhu J.G."/>
            <person name="Ruan X.D."/>
            <person name="Zhao L."/>
            <person name="Wei J.T."/>
            <person name="Ye R.Z."/>
            <person name="Que T.C."/>
            <person name="Du C.H."/>
            <person name="Zhou Y.H."/>
            <person name="Cheng J.X."/>
            <person name="Dai P.F."/>
            <person name="Guo W.B."/>
            <person name="Han X.H."/>
            <person name="Huang E.J."/>
            <person name="Li L.F."/>
            <person name="Wei W."/>
            <person name="Gao Y.C."/>
            <person name="Liu J.Z."/>
            <person name="Shao H.Z."/>
            <person name="Wang X."/>
            <person name="Wang C.C."/>
            <person name="Yang T.C."/>
            <person name="Huo Q.B."/>
            <person name="Li W."/>
            <person name="Chen H.Y."/>
            <person name="Chen S.E."/>
            <person name="Zhou L.G."/>
            <person name="Ni X.B."/>
            <person name="Tian J.H."/>
            <person name="Sheng Y."/>
            <person name="Liu T."/>
            <person name="Pan Y.S."/>
            <person name="Xia L.Y."/>
            <person name="Li J."/>
            <person name="Zhao F."/>
            <person name="Cao W.C."/>
        </authorList>
    </citation>
    <scope>NUCLEOTIDE SEQUENCE</scope>
    <source>
        <strain evidence="1">Rmic-2018</strain>
    </source>
</reference>
<evidence type="ECO:0000313" key="2">
    <source>
        <dbReference type="Proteomes" id="UP000821866"/>
    </source>
</evidence>
<reference evidence="1" key="2">
    <citation type="submission" date="2021-09" db="EMBL/GenBank/DDBJ databases">
        <authorList>
            <person name="Jia N."/>
            <person name="Wang J."/>
            <person name="Shi W."/>
            <person name="Du L."/>
            <person name="Sun Y."/>
            <person name="Zhan W."/>
            <person name="Jiang J."/>
            <person name="Wang Q."/>
            <person name="Zhang B."/>
            <person name="Ji P."/>
            <person name="Sakyi L.B."/>
            <person name="Cui X."/>
            <person name="Yuan T."/>
            <person name="Jiang B."/>
            <person name="Yang W."/>
            <person name="Lam T.T.-Y."/>
            <person name="Chang Q."/>
            <person name="Ding S."/>
            <person name="Wang X."/>
            <person name="Zhu J."/>
            <person name="Ruan X."/>
            <person name="Zhao L."/>
            <person name="Wei J."/>
            <person name="Que T."/>
            <person name="Du C."/>
            <person name="Cheng J."/>
            <person name="Dai P."/>
            <person name="Han X."/>
            <person name="Huang E."/>
            <person name="Gao Y."/>
            <person name="Liu J."/>
            <person name="Shao H."/>
            <person name="Ye R."/>
            <person name="Li L."/>
            <person name="Wei W."/>
            <person name="Wang X."/>
            <person name="Wang C."/>
            <person name="Huo Q."/>
            <person name="Li W."/>
            <person name="Guo W."/>
            <person name="Chen H."/>
            <person name="Chen S."/>
            <person name="Zhou L."/>
            <person name="Zhou L."/>
            <person name="Ni X."/>
            <person name="Tian J."/>
            <person name="Zhou Y."/>
            <person name="Sheng Y."/>
            <person name="Liu T."/>
            <person name="Pan Y."/>
            <person name="Xia L."/>
            <person name="Li J."/>
            <person name="Zhao F."/>
            <person name="Cao W."/>
        </authorList>
    </citation>
    <scope>NUCLEOTIDE SEQUENCE</scope>
    <source>
        <strain evidence="1">Rmic-2018</strain>
        <tissue evidence="1">Larvae</tissue>
    </source>
</reference>
<gene>
    <name evidence="1" type="ORF">HPB51_013274</name>
</gene>
<organism evidence="1 2">
    <name type="scientific">Rhipicephalus microplus</name>
    <name type="common">Cattle tick</name>
    <name type="synonym">Boophilus microplus</name>
    <dbReference type="NCBI Taxonomy" id="6941"/>
    <lineage>
        <taxon>Eukaryota</taxon>
        <taxon>Metazoa</taxon>
        <taxon>Ecdysozoa</taxon>
        <taxon>Arthropoda</taxon>
        <taxon>Chelicerata</taxon>
        <taxon>Arachnida</taxon>
        <taxon>Acari</taxon>
        <taxon>Parasitiformes</taxon>
        <taxon>Ixodida</taxon>
        <taxon>Ixodoidea</taxon>
        <taxon>Ixodidae</taxon>
        <taxon>Rhipicephalinae</taxon>
        <taxon>Rhipicephalus</taxon>
        <taxon>Boophilus</taxon>
    </lineage>
</organism>